<organism evidence="1 2">
    <name type="scientific">Orbilia ellipsospora</name>
    <dbReference type="NCBI Taxonomy" id="2528407"/>
    <lineage>
        <taxon>Eukaryota</taxon>
        <taxon>Fungi</taxon>
        <taxon>Dikarya</taxon>
        <taxon>Ascomycota</taxon>
        <taxon>Pezizomycotina</taxon>
        <taxon>Orbiliomycetes</taxon>
        <taxon>Orbiliales</taxon>
        <taxon>Orbiliaceae</taxon>
        <taxon>Orbilia</taxon>
    </lineage>
</organism>
<evidence type="ECO:0000313" key="2">
    <source>
        <dbReference type="Proteomes" id="UP001365542"/>
    </source>
</evidence>
<name>A0AAV9X1Z0_9PEZI</name>
<dbReference type="Proteomes" id="UP001365542">
    <property type="component" value="Unassembled WGS sequence"/>
</dbReference>
<comment type="caution">
    <text evidence="1">The sequence shown here is derived from an EMBL/GenBank/DDBJ whole genome shotgun (WGS) entry which is preliminary data.</text>
</comment>
<accession>A0AAV9X1Z0</accession>
<reference evidence="1 2" key="1">
    <citation type="submission" date="2019-10" db="EMBL/GenBank/DDBJ databases">
        <authorList>
            <person name="Palmer J.M."/>
        </authorList>
    </citation>
    <scope>NUCLEOTIDE SEQUENCE [LARGE SCALE GENOMIC DNA]</scope>
    <source>
        <strain evidence="1 2">TWF694</strain>
    </source>
</reference>
<proteinExistence type="predicted"/>
<sequence>MPANHQPELDVNIYNSVRIAKRRYEHHNLGKPSRYRARVVFFVTLGRSCLILHSRSGRVHCMEYAICRQASQASSKSQLQGIVPLQLLIDSYPNLLDVFL</sequence>
<gene>
    <name evidence="1" type="ORF">TWF694_003852</name>
</gene>
<dbReference type="AlphaFoldDB" id="A0AAV9X1Z0"/>
<keyword evidence="2" id="KW-1185">Reference proteome</keyword>
<evidence type="ECO:0000313" key="1">
    <source>
        <dbReference type="EMBL" id="KAK6530504.1"/>
    </source>
</evidence>
<protein>
    <submittedName>
        <fullName evidence="1">Uncharacterized protein</fullName>
    </submittedName>
</protein>
<dbReference type="EMBL" id="JAVHJO010000013">
    <property type="protein sequence ID" value="KAK6530504.1"/>
    <property type="molecule type" value="Genomic_DNA"/>
</dbReference>